<protein>
    <submittedName>
        <fullName evidence="2">Uncharacterized protein</fullName>
    </submittedName>
</protein>
<reference evidence="2" key="1">
    <citation type="submission" date="2021-02" db="EMBL/GenBank/DDBJ databases">
        <authorList>
            <person name="Nowell W R."/>
        </authorList>
    </citation>
    <scope>NUCLEOTIDE SEQUENCE</scope>
</reference>
<feature type="transmembrane region" description="Helical" evidence="1">
    <location>
        <begin position="7"/>
        <end position="27"/>
    </location>
</feature>
<comment type="caution">
    <text evidence="2">The sequence shown here is derived from an EMBL/GenBank/DDBJ whole genome shotgun (WGS) entry which is preliminary data.</text>
</comment>
<evidence type="ECO:0000313" key="2">
    <source>
        <dbReference type="EMBL" id="CAF1623591.1"/>
    </source>
</evidence>
<keyword evidence="3" id="KW-1185">Reference proteome</keyword>
<sequence length="189" mass="21864">MASFLSITILSCKTISLICLLVSIYWYQWFRLDIRTVDRQLLGQLCMSYGAFCDTKDPMPLPRLIVVLPCILAFISLLLETIDVSLLYFSDYHIRSILNFFLEQTCIALSFAVTIHCTWVSAVHIRIAIEIVQIQLNWTFFAFGLVTVLLPIDCLCSIARMMNNCQYKQRNQAKHVHKYRQKSVINSDI</sequence>
<dbReference type="Proteomes" id="UP000663828">
    <property type="component" value="Unassembled WGS sequence"/>
</dbReference>
<keyword evidence="1" id="KW-1133">Transmembrane helix</keyword>
<feature type="transmembrane region" description="Helical" evidence="1">
    <location>
        <begin position="101"/>
        <end position="125"/>
    </location>
</feature>
<evidence type="ECO:0000256" key="1">
    <source>
        <dbReference type="SAM" id="Phobius"/>
    </source>
</evidence>
<keyword evidence="1" id="KW-0472">Membrane</keyword>
<feature type="transmembrane region" description="Helical" evidence="1">
    <location>
        <begin position="64"/>
        <end position="89"/>
    </location>
</feature>
<dbReference type="EMBL" id="CAJNOR010007804">
    <property type="protein sequence ID" value="CAF1623591.1"/>
    <property type="molecule type" value="Genomic_DNA"/>
</dbReference>
<name>A0A816CEC5_ADIRI</name>
<organism evidence="2 3">
    <name type="scientific">Adineta ricciae</name>
    <name type="common">Rotifer</name>
    <dbReference type="NCBI Taxonomy" id="249248"/>
    <lineage>
        <taxon>Eukaryota</taxon>
        <taxon>Metazoa</taxon>
        <taxon>Spiralia</taxon>
        <taxon>Gnathifera</taxon>
        <taxon>Rotifera</taxon>
        <taxon>Eurotatoria</taxon>
        <taxon>Bdelloidea</taxon>
        <taxon>Adinetida</taxon>
        <taxon>Adinetidae</taxon>
        <taxon>Adineta</taxon>
    </lineage>
</organism>
<accession>A0A816CEC5</accession>
<keyword evidence="1" id="KW-0812">Transmembrane</keyword>
<gene>
    <name evidence="2" type="ORF">XAT740_LOCUS50592</name>
</gene>
<feature type="transmembrane region" description="Helical" evidence="1">
    <location>
        <begin position="137"/>
        <end position="159"/>
    </location>
</feature>
<evidence type="ECO:0000313" key="3">
    <source>
        <dbReference type="Proteomes" id="UP000663828"/>
    </source>
</evidence>
<dbReference type="AlphaFoldDB" id="A0A816CEC5"/>
<proteinExistence type="predicted"/>